<accession>A0ABP8S1S4</accession>
<dbReference type="PRINTS" id="PR00385">
    <property type="entry name" value="P450"/>
</dbReference>
<dbReference type="EMBL" id="BAABGT010000112">
    <property type="protein sequence ID" value="GAA4558409.1"/>
    <property type="molecule type" value="Genomic_DNA"/>
</dbReference>
<dbReference type="PRINTS" id="PR00359">
    <property type="entry name" value="BP450"/>
</dbReference>
<dbReference type="InterPro" id="IPR001128">
    <property type="entry name" value="Cyt_P450"/>
</dbReference>
<name>A0ABP8S1S4_9PSEU</name>
<organism evidence="4 5">
    <name type="scientific">Pseudonocardia xishanensis</name>
    <dbReference type="NCBI Taxonomy" id="630995"/>
    <lineage>
        <taxon>Bacteria</taxon>
        <taxon>Bacillati</taxon>
        <taxon>Actinomycetota</taxon>
        <taxon>Actinomycetes</taxon>
        <taxon>Pseudonocardiales</taxon>
        <taxon>Pseudonocardiaceae</taxon>
        <taxon>Pseudonocardia</taxon>
    </lineage>
</organism>
<evidence type="ECO:0000313" key="4">
    <source>
        <dbReference type="EMBL" id="GAA4558409.1"/>
    </source>
</evidence>
<comment type="similarity">
    <text evidence="1 2">Belongs to the cytochrome P450 family.</text>
</comment>
<sequence>MHPSRTDPTVDLTSAPPRATPTASPDEHPVAQAVAAALDVDHRHDPYPAYAVLRAAPGLPPGPLGTHVVARHGDCEQVLQEPAWSHAEEARLLHPDSDVHLPGSFLWMDPPDHTRLCRLVAQGFTPRRIDGLRPQAEELTARLLDTAVEAGPVDLVEALAYPLPLRMICRLMGVPAEAEDDVRRMSAGIARGLDPDVLLTAEELAARTAAVGEFTDFFGDLAARRRTDPRDDLVTALVLAEQEGDRLSPVELLGTLLILVVAGHETTVNLIANGLRALALHPDQLAVLRERPELVTSAVDEILRFDAPVHLTTRTARTTLTVSGRTFAPGESLLLLLGSANRDAAVFPDGDRLDVTRFATRGAARHLAFGLGLHHCIGAALARLEMETVLRALIARDIGVELQTDRPRYRPNLVVRGMAELPARLTVGATR</sequence>
<dbReference type="PROSITE" id="PS00086">
    <property type="entry name" value="CYTOCHROME_P450"/>
    <property type="match status" value="1"/>
</dbReference>
<keyword evidence="2" id="KW-0349">Heme</keyword>
<dbReference type="Proteomes" id="UP001501598">
    <property type="component" value="Unassembled WGS sequence"/>
</dbReference>
<dbReference type="CDD" id="cd20625">
    <property type="entry name" value="CYP164-like"/>
    <property type="match status" value="1"/>
</dbReference>
<keyword evidence="2" id="KW-0479">Metal-binding</keyword>
<evidence type="ECO:0000256" key="3">
    <source>
        <dbReference type="SAM" id="MobiDB-lite"/>
    </source>
</evidence>
<evidence type="ECO:0000256" key="1">
    <source>
        <dbReference type="ARBA" id="ARBA00010617"/>
    </source>
</evidence>
<dbReference type="PANTHER" id="PTHR46696">
    <property type="entry name" value="P450, PUTATIVE (EUROFUNG)-RELATED"/>
    <property type="match status" value="1"/>
</dbReference>
<dbReference type="InterPro" id="IPR017972">
    <property type="entry name" value="Cyt_P450_CS"/>
</dbReference>
<keyword evidence="2" id="KW-0408">Iron</keyword>
<dbReference type="InterPro" id="IPR002397">
    <property type="entry name" value="Cyt_P450_B"/>
</dbReference>
<dbReference type="PANTHER" id="PTHR46696:SF1">
    <property type="entry name" value="CYTOCHROME P450 YJIB-RELATED"/>
    <property type="match status" value="1"/>
</dbReference>
<reference evidence="5" key="1">
    <citation type="journal article" date="2019" name="Int. J. Syst. Evol. Microbiol.">
        <title>The Global Catalogue of Microorganisms (GCM) 10K type strain sequencing project: providing services to taxonomists for standard genome sequencing and annotation.</title>
        <authorList>
            <consortium name="The Broad Institute Genomics Platform"/>
            <consortium name="The Broad Institute Genome Sequencing Center for Infectious Disease"/>
            <person name="Wu L."/>
            <person name="Ma J."/>
        </authorList>
    </citation>
    <scope>NUCLEOTIDE SEQUENCE [LARGE SCALE GENOMIC DNA]</scope>
    <source>
        <strain evidence="5">JCM 17906</strain>
    </source>
</reference>
<protein>
    <submittedName>
        <fullName evidence="4">Cytochrome P450</fullName>
    </submittedName>
</protein>
<dbReference type="SUPFAM" id="SSF48264">
    <property type="entry name" value="Cytochrome P450"/>
    <property type="match status" value="1"/>
</dbReference>
<dbReference type="Pfam" id="PF00067">
    <property type="entry name" value="p450"/>
    <property type="match status" value="1"/>
</dbReference>
<feature type="region of interest" description="Disordered" evidence="3">
    <location>
        <begin position="1"/>
        <end position="28"/>
    </location>
</feature>
<gene>
    <name evidence="4" type="ORF">GCM10023175_64510</name>
</gene>
<keyword evidence="2" id="KW-0560">Oxidoreductase</keyword>
<keyword evidence="5" id="KW-1185">Reference proteome</keyword>
<comment type="caution">
    <text evidence="4">The sequence shown here is derived from an EMBL/GenBank/DDBJ whole genome shotgun (WGS) entry which is preliminary data.</text>
</comment>
<dbReference type="InterPro" id="IPR036396">
    <property type="entry name" value="Cyt_P450_sf"/>
</dbReference>
<feature type="compositionally biased region" description="Low complexity" evidence="3">
    <location>
        <begin position="13"/>
        <end position="28"/>
    </location>
</feature>
<evidence type="ECO:0000313" key="5">
    <source>
        <dbReference type="Proteomes" id="UP001501598"/>
    </source>
</evidence>
<keyword evidence="2" id="KW-0503">Monooxygenase</keyword>
<evidence type="ECO:0000256" key="2">
    <source>
        <dbReference type="RuleBase" id="RU000461"/>
    </source>
</evidence>
<proteinExistence type="inferred from homology"/>
<dbReference type="Gene3D" id="1.10.630.10">
    <property type="entry name" value="Cytochrome P450"/>
    <property type="match status" value="1"/>
</dbReference>